<reference evidence="5 6" key="1">
    <citation type="submission" date="2019-02" db="EMBL/GenBank/DDBJ databases">
        <title>Deep-cultivation of Planctomycetes and their phenomic and genomic characterization uncovers novel biology.</title>
        <authorList>
            <person name="Wiegand S."/>
            <person name="Jogler M."/>
            <person name="Boedeker C."/>
            <person name="Pinto D."/>
            <person name="Vollmers J."/>
            <person name="Rivas-Marin E."/>
            <person name="Kohn T."/>
            <person name="Peeters S.H."/>
            <person name="Heuer A."/>
            <person name="Rast P."/>
            <person name="Oberbeckmann S."/>
            <person name="Bunk B."/>
            <person name="Jeske O."/>
            <person name="Meyerdierks A."/>
            <person name="Storesund J.E."/>
            <person name="Kallscheuer N."/>
            <person name="Luecker S."/>
            <person name="Lage O.M."/>
            <person name="Pohl T."/>
            <person name="Merkel B.J."/>
            <person name="Hornburger P."/>
            <person name="Mueller R.-W."/>
            <person name="Bruemmer F."/>
            <person name="Labrenz M."/>
            <person name="Spormann A.M."/>
            <person name="Op den Camp H."/>
            <person name="Overmann J."/>
            <person name="Amann R."/>
            <person name="Jetten M.S.M."/>
            <person name="Mascher T."/>
            <person name="Medema M.H."/>
            <person name="Devos D.P."/>
            <person name="Kaster A.-K."/>
            <person name="Ovreas L."/>
            <person name="Rohde M."/>
            <person name="Galperin M.Y."/>
            <person name="Jogler C."/>
        </authorList>
    </citation>
    <scope>NUCLEOTIDE SEQUENCE [LARGE SCALE GENOMIC DNA]</scope>
    <source>
        <strain evidence="5 6">ETA_A1</strain>
    </source>
</reference>
<organism evidence="5 6">
    <name type="scientific">Urbifossiella limnaea</name>
    <dbReference type="NCBI Taxonomy" id="2528023"/>
    <lineage>
        <taxon>Bacteria</taxon>
        <taxon>Pseudomonadati</taxon>
        <taxon>Planctomycetota</taxon>
        <taxon>Planctomycetia</taxon>
        <taxon>Gemmatales</taxon>
        <taxon>Gemmataceae</taxon>
        <taxon>Urbifossiella</taxon>
    </lineage>
</organism>
<accession>A0A517XXM7</accession>
<feature type="repeat" description="WD" evidence="3">
    <location>
        <begin position="123"/>
        <end position="164"/>
    </location>
</feature>
<dbReference type="InterPro" id="IPR020472">
    <property type="entry name" value="WD40_PAC1"/>
</dbReference>
<dbReference type="Pfam" id="PF00400">
    <property type="entry name" value="WD40"/>
    <property type="match status" value="3"/>
</dbReference>
<name>A0A517XXM7_9BACT</name>
<feature type="chain" id="PRO_5021968890" evidence="4">
    <location>
        <begin position="25"/>
        <end position="343"/>
    </location>
</feature>
<dbReference type="AlphaFoldDB" id="A0A517XXM7"/>
<dbReference type="InterPro" id="IPR015943">
    <property type="entry name" value="WD40/YVTN_repeat-like_dom_sf"/>
</dbReference>
<dbReference type="InterPro" id="IPR019775">
    <property type="entry name" value="WD40_repeat_CS"/>
</dbReference>
<dbReference type="OrthoDB" id="500858at2"/>
<protein>
    <submittedName>
        <fullName evidence="5">WD domain, G-beta repeat</fullName>
    </submittedName>
</protein>
<keyword evidence="2" id="KW-0677">Repeat</keyword>
<keyword evidence="6" id="KW-1185">Reference proteome</keyword>
<dbReference type="SUPFAM" id="SSF69322">
    <property type="entry name" value="Tricorn protease domain 2"/>
    <property type="match status" value="1"/>
</dbReference>
<dbReference type="Gene3D" id="2.130.10.10">
    <property type="entry name" value="YVTN repeat-like/Quinoprotein amine dehydrogenase"/>
    <property type="match status" value="2"/>
</dbReference>
<dbReference type="PROSITE" id="PS50082">
    <property type="entry name" value="WD_REPEATS_2"/>
    <property type="match status" value="3"/>
</dbReference>
<dbReference type="KEGG" id="uli:ETAA1_42080"/>
<dbReference type="Proteomes" id="UP000319576">
    <property type="component" value="Chromosome"/>
</dbReference>
<dbReference type="PANTHER" id="PTHR19857:SF21">
    <property type="entry name" value="ANAPHASE-PROMOTING COMPLEX SUBUNIT 4 WD40 DOMAIN-CONTAINING PROTEIN"/>
    <property type="match status" value="1"/>
</dbReference>
<keyword evidence="1 3" id="KW-0853">WD repeat</keyword>
<dbReference type="RefSeq" id="WP_145241795.1">
    <property type="nucleotide sequence ID" value="NZ_CP036273.1"/>
</dbReference>
<dbReference type="PROSITE" id="PS50294">
    <property type="entry name" value="WD_REPEATS_REGION"/>
    <property type="match status" value="3"/>
</dbReference>
<keyword evidence="4" id="KW-0732">Signal</keyword>
<evidence type="ECO:0000256" key="4">
    <source>
        <dbReference type="SAM" id="SignalP"/>
    </source>
</evidence>
<evidence type="ECO:0000256" key="1">
    <source>
        <dbReference type="ARBA" id="ARBA00022574"/>
    </source>
</evidence>
<feature type="signal peptide" evidence="4">
    <location>
        <begin position="1"/>
        <end position="24"/>
    </location>
</feature>
<dbReference type="InterPro" id="IPR051179">
    <property type="entry name" value="WD_repeat_multifunction"/>
</dbReference>
<dbReference type="PRINTS" id="PR00320">
    <property type="entry name" value="GPROTEINBRPT"/>
</dbReference>
<gene>
    <name evidence="5" type="ORF">ETAA1_42080</name>
</gene>
<evidence type="ECO:0000313" key="6">
    <source>
        <dbReference type="Proteomes" id="UP000319576"/>
    </source>
</evidence>
<feature type="repeat" description="WD" evidence="3">
    <location>
        <begin position="260"/>
        <end position="301"/>
    </location>
</feature>
<feature type="repeat" description="WD" evidence="3">
    <location>
        <begin position="88"/>
        <end position="122"/>
    </location>
</feature>
<dbReference type="PANTHER" id="PTHR19857">
    <property type="entry name" value="MITOCHONDRIAL DIVISION PROTEIN 1-RELATED"/>
    <property type="match status" value="1"/>
</dbReference>
<proteinExistence type="predicted"/>
<dbReference type="SMART" id="SM00320">
    <property type="entry name" value="WD40"/>
    <property type="match status" value="5"/>
</dbReference>
<evidence type="ECO:0000256" key="2">
    <source>
        <dbReference type="ARBA" id="ARBA00022737"/>
    </source>
</evidence>
<evidence type="ECO:0000256" key="3">
    <source>
        <dbReference type="PROSITE-ProRule" id="PRU00221"/>
    </source>
</evidence>
<evidence type="ECO:0000313" key="5">
    <source>
        <dbReference type="EMBL" id="QDU22231.1"/>
    </source>
</evidence>
<dbReference type="EMBL" id="CP036273">
    <property type="protein sequence ID" value="QDU22231.1"/>
    <property type="molecule type" value="Genomic_DNA"/>
</dbReference>
<dbReference type="InterPro" id="IPR001680">
    <property type="entry name" value="WD40_rpt"/>
</dbReference>
<sequence length="343" mass="35385" precursor="true">MTRLLALAGIVLLAALPAAPARQAKDKKLTLQAVGDVRFKVEGHAHEVAVSPDGKLVAVGTEDVFLFDITGPEAKKVAFFDSTVGFGITSLTFTPDGKHVVFGGRDHSVRVWNVADKRETGRGKEHKSDVRSVAVSPDGKVVATGGQDRTAILWDLGDDGSLKEKHVIRGEENFFDAVVSVAFVSKGKGLYTVTPNGTFRGYSLAKGEPKLTGGFKPPKGGVSSQKIVPNAAGTLFAVADNNAVFLVSPTGGASGTLGGPAGHKGEVTGAAFSPDGKLLASCGRDGTLVVWDVATKAAKYTKVRPGTFSGVGVGQTAGAASAETVVAACQDDGTVHVVRLAHR</sequence>
<dbReference type="PROSITE" id="PS00678">
    <property type="entry name" value="WD_REPEATS_1"/>
    <property type="match status" value="2"/>
</dbReference>